<comment type="caution">
    <text evidence="3">The sequence shown here is derived from an EMBL/GenBank/DDBJ whole genome shotgun (WGS) entry which is preliminary data.</text>
</comment>
<keyword evidence="1" id="KW-1133">Transmembrane helix</keyword>
<feature type="transmembrane region" description="Helical" evidence="1">
    <location>
        <begin position="51"/>
        <end position="72"/>
    </location>
</feature>
<keyword evidence="1" id="KW-0812">Transmembrane</keyword>
<dbReference type="InterPro" id="IPR007492">
    <property type="entry name" value="LytTR_DNA-bd_dom"/>
</dbReference>
<sequence>MSDTALRLALREMHGILRRPAVWQVMAVVAAVLAVSGPFGTLASLGLGARLAYWSVVVVVTATSGWLLSLWIDGALRRHGLSSLGRWALTSPPVAALVLVEVAALNALAFGISPFAAEELASLAVSTVPVALLVTGALTFIPRPPPAVGADDPQPRPPRLLSRLPLDKRGALISLSVQDHYVEVVTSRGRALLLLRLSDAIAEAEGCAGLQVHRSHWVARDQVRAARREGGRGVLTLADGREIPVSRTYLGAVKEAGLL</sequence>
<dbReference type="RefSeq" id="WP_107753750.1">
    <property type="nucleotide sequence ID" value="NZ_QBKF01000010.1"/>
</dbReference>
<dbReference type="SMART" id="SM00850">
    <property type="entry name" value="LytTR"/>
    <property type="match status" value="1"/>
</dbReference>
<dbReference type="EMBL" id="QDDR01000005">
    <property type="protein sequence ID" value="PVE47410.1"/>
    <property type="molecule type" value="Genomic_DNA"/>
</dbReference>
<dbReference type="Gene3D" id="2.40.50.1020">
    <property type="entry name" value="LytTr DNA-binding domain"/>
    <property type="match status" value="1"/>
</dbReference>
<evidence type="ECO:0000313" key="4">
    <source>
        <dbReference type="Proteomes" id="UP000244810"/>
    </source>
</evidence>
<feature type="domain" description="HTH LytTR-type" evidence="2">
    <location>
        <begin position="172"/>
        <end position="259"/>
    </location>
</feature>
<accession>A0A2T7URN1</accession>
<dbReference type="OrthoDB" id="7028951at2"/>
<name>A0A2T7URN1_9RHOB</name>
<gene>
    <name evidence="3" type="ORF">DDE23_11230</name>
</gene>
<organism evidence="3 4">
    <name type="scientific">Pararhodobacter aggregans</name>
    <dbReference type="NCBI Taxonomy" id="404875"/>
    <lineage>
        <taxon>Bacteria</taxon>
        <taxon>Pseudomonadati</taxon>
        <taxon>Pseudomonadota</taxon>
        <taxon>Alphaproteobacteria</taxon>
        <taxon>Rhodobacterales</taxon>
        <taxon>Paracoccaceae</taxon>
        <taxon>Pararhodobacter</taxon>
    </lineage>
</organism>
<evidence type="ECO:0000313" key="3">
    <source>
        <dbReference type="EMBL" id="PVE47410.1"/>
    </source>
</evidence>
<dbReference type="Pfam" id="PF04397">
    <property type="entry name" value="LytTR"/>
    <property type="match status" value="1"/>
</dbReference>
<protein>
    <submittedName>
        <fullName evidence="3">LytTR family transcriptional regulator</fullName>
    </submittedName>
</protein>
<keyword evidence="4" id="KW-1185">Reference proteome</keyword>
<feature type="transmembrane region" description="Helical" evidence="1">
    <location>
        <begin position="123"/>
        <end position="141"/>
    </location>
</feature>
<dbReference type="GO" id="GO:0003677">
    <property type="term" value="F:DNA binding"/>
    <property type="evidence" value="ECO:0007669"/>
    <property type="project" value="InterPro"/>
</dbReference>
<reference evidence="3 4" key="1">
    <citation type="journal article" date="2011" name="Syst. Appl. Microbiol.">
        <title>Defluviimonas denitrificans gen. nov., sp. nov., and Pararhodobacter aggregans gen. nov., sp. nov., non-phototrophic Rhodobacteraceae from the biofilter of a marine aquaculture.</title>
        <authorList>
            <person name="Foesel B.U."/>
            <person name="Drake H.L."/>
            <person name="Schramm A."/>
        </authorList>
    </citation>
    <scope>NUCLEOTIDE SEQUENCE [LARGE SCALE GENOMIC DNA]</scope>
    <source>
        <strain evidence="3 4">D1-19</strain>
    </source>
</reference>
<feature type="transmembrane region" description="Helical" evidence="1">
    <location>
        <begin position="93"/>
        <end position="117"/>
    </location>
</feature>
<keyword evidence="1" id="KW-0472">Membrane</keyword>
<proteinExistence type="predicted"/>
<feature type="transmembrane region" description="Helical" evidence="1">
    <location>
        <begin position="21"/>
        <end position="39"/>
    </location>
</feature>
<dbReference type="AlphaFoldDB" id="A0A2T7URN1"/>
<evidence type="ECO:0000259" key="2">
    <source>
        <dbReference type="PROSITE" id="PS50930"/>
    </source>
</evidence>
<dbReference type="PROSITE" id="PS50930">
    <property type="entry name" value="HTH_LYTTR"/>
    <property type="match status" value="1"/>
</dbReference>
<dbReference type="Proteomes" id="UP000244810">
    <property type="component" value="Unassembled WGS sequence"/>
</dbReference>
<evidence type="ECO:0000256" key="1">
    <source>
        <dbReference type="SAM" id="Phobius"/>
    </source>
</evidence>